<dbReference type="Proteomes" id="UP001281410">
    <property type="component" value="Unassembled WGS sequence"/>
</dbReference>
<comment type="similarity">
    <text evidence="1">Belongs to the UDP-glycosyltransferase family.</text>
</comment>
<sequence>MSISSISKKNTHILAIPWPASGHILPMIDVAHQLALGGITITFVVTPKNLYYLNPLMSIHNKTTIQTLVLPLPSHPSLPAGSENMQDVTQDYTPYMAEALSELNDPIMQWFKSHTCPPVAILTDAMNTTWTHPLASALRIKTIAFLPTSQYTASTVWSHYKEVKKEFFNGEMLHNTIESWGLVLNSFAELHTESFDAFKDIAKHDRIWGVSPLLPVQAAGSERGGPAAMPSHEVLAWLDSCPVDKSVVYVAFGTEITLNKQQMEALGDALEKSGVRFIWAVKKPGKGVENESGDQNVVPNGFEDRVAGRGLVIRGWVPQPMILKHRAVGSYLCHLGWGSLLEGLMGGVLLLGWPMQSDHFFNKQLIVDELGAAIPVCEGLGTIPDSAKLAEIFADSLQLNRPERIQWMKIRDKALNAAQQGGSSYKALDDLATQISYLIP</sequence>
<dbReference type="SUPFAM" id="SSF53756">
    <property type="entry name" value="UDP-Glycosyltransferase/glycogen phosphorylase"/>
    <property type="match status" value="1"/>
</dbReference>
<evidence type="ECO:0008006" key="6">
    <source>
        <dbReference type="Google" id="ProtNLM"/>
    </source>
</evidence>
<proteinExistence type="inferred from homology"/>
<dbReference type="PANTHER" id="PTHR48047:SF5">
    <property type="entry name" value="FLAVONOL 7-O-RHAMNOSYLTRANSFERASE"/>
    <property type="match status" value="1"/>
</dbReference>
<dbReference type="CDD" id="cd03784">
    <property type="entry name" value="GT1_Gtf-like"/>
    <property type="match status" value="1"/>
</dbReference>
<evidence type="ECO:0000313" key="5">
    <source>
        <dbReference type="Proteomes" id="UP001281410"/>
    </source>
</evidence>
<name>A0AAE0A5B8_9ROSI</name>
<dbReference type="PANTHER" id="PTHR48047">
    <property type="entry name" value="GLYCOSYLTRANSFERASE"/>
    <property type="match status" value="1"/>
</dbReference>
<evidence type="ECO:0000256" key="2">
    <source>
        <dbReference type="ARBA" id="ARBA00022676"/>
    </source>
</evidence>
<organism evidence="4 5">
    <name type="scientific">Dipteronia sinensis</name>
    <dbReference type="NCBI Taxonomy" id="43782"/>
    <lineage>
        <taxon>Eukaryota</taxon>
        <taxon>Viridiplantae</taxon>
        <taxon>Streptophyta</taxon>
        <taxon>Embryophyta</taxon>
        <taxon>Tracheophyta</taxon>
        <taxon>Spermatophyta</taxon>
        <taxon>Magnoliopsida</taxon>
        <taxon>eudicotyledons</taxon>
        <taxon>Gunneridae</taxon>
        <taxon>Pentapetalae</taxon>
        <taxon>rosids</taxon>
        <taxon>malvids</taxon>
        <taxon>Sapindales</taxon>
        <taxon>Sapindaceae</taxon>
        <taxon>Hippocastanoideae</taxon>
        <taxon>Acereae</taxon>
        <taxon>Dipteronia</taxon>
    </lineage>
</organism>
<dbReference type="AlphaFoldDB" id="A0AAE0A5B8"/>
<dbReference type="InterPro" id="IPR002213">
    <property type="entry name" value="UDP_glucos_trans"/>
</dbReference>
<evidence type="ECO:0000313" key="4">
    <source>
        <dbReference type="EMBL" id="KAK3204306.1"/>
    </source>
</evidence>
<evidence type="ECO:0000256" key="3">
    <source>
        <dbReference type="ARBA" id="ARBA00022679"/>
    </source>
</evidence>
<accession>A0AAE0A5B8</accession>
<evidence type="ECO:0000256" key="1">
    <source>
        <dbReference type="ARBA" id="ARBA00009995"/>
    </source>
</evidence>
<protein>
    <recommendedName>
        <fullName evidence="6">UDP-glycosyltransferase</fullName>
    </recommendedName>
</protein>
<dbReference type="GO" id="GO:0035251">
    <property type="term" value="F:UDP-glucosyltransferase activity"/>
    <property type="evidence" value="ECO:0007669"/>
    <property type="project" value="TreeGrafter"/>
</dbReference>
<dbReference type="Pfam" id="PF00201">
    <property type="entry name" value="UDPGT"/>
    <property type="match status" value="1"/>
</dbReference>
<dbReference type="FunFam" id="3.40.50.2000:FF:000060">
    <property type="entry name" value="Glycosyltransferase"/>
    <property type="match status" value="1"/>
</dbReference>
<gene>
    <name evidence="4" type="ORF">Dsin_018352</name>
</gene>
<dbReference type="EMBL" id="JANJYJ010000006">
    <property type="protein sequence ID" value="KAK3204306.1"/>
    <property type="molecule type" value="Genomic_DNA"/>
</dbReference>
<dbReference type="Gene3D" id="3.40.50.2000">
    <property type="entry name" value="Glycogen Phosphorylase B"/>
    <property type="match status" value="2"/>
</dbReference>
<keyword evidence="3" id="KW-0808">Transferase</keyword>
<comment type="caution">
    <text evidence="4">The sequence shown here is derived from an EMBL/GenBank/DDBJ whole genome shotgun (WGS) entry which is preliminary data.</text>
</comment>
<reference evidence="4" key="1">
    <citation type="journal article" date="2023" name="Plant J.">
        <title>Genome sequences and population genomics provide insights into the demographic history, inbreeding, and mutation load of two 'living fossil' tree species of Dipteronia.</title>
        <authorList>
            <person name="Feng Y."/>
            <person name="Comes H.P."/>
            <person name="Chen J."/>
            <person name="Zhu S."/>
            <person name="Lu R."/>
            <person name="Zhang X."/>
            <person name="Li P."/>
            <person name="Qiu J."/>
            <person name="Olsen K.M."/>
            <person name="Qiu Y."/>
        </authorList>
    </citation>
    <scope>NUCLEOTIDE SEQUENCE</scope>
    <source>
        <strain evidence="4">NBL</strain>
    </source>
</reference>
<keyword evidence="2" id="KW-0328">Glycosyltransferase</keyword>
<keyword evidence="5" id="KW-1185">Reference proteome</keyword>
<dbReference type="GO" id="GO:0051555">
    <property type="term" value="P:flavonol biosynthetic process"/>
    <property type="evidence" value="ECO:0007669"/>
    <property type="project" value="TreeGrafter"/>
</dbReference>